<feature type="region of interest" description="Disordered" evidence="1">
    <location>
        <begin position="1"/>
        <end position="44"/>
    </location>
</feature>
<gene>
    <name evidence="2" type="ORF">BGZ97_001514</name>
</gene>
<name>A0A9P6R0D1_9FUNG</name>
<reference evidence="2" key="1">
    <citation type="journal article" date="2020" name="Fungal Divers.">
        <title>Resolving the Mortierellaceae phylogeny through synthesis of multi-gene phylogenetics and phylogenomics.</title>
        <authorList>
            <person name="Vandepol N."/>
            <person name="Liber J."/>
            <person name="Desiro A."/>
            <person name="Na H."/>
            <person name="Kennedy M."/>
            <person name="Barry K."/>
            <person name="Grigoriev I.V."/>
            <person name="Miller A.N."/>
            <person name="O'Donnell K."/>
            <person name="Stajich J.E."/>
            <person name="Bonito G."/>
        </authorList>
    </citation>
    <scope>NUCLEOTIDE SEQUENCE</scope>
    <source>
        <strain evidence="2">NVP60</strain>
    </source>
</reference>
<evidence type="ECO:0000313" key="3">
    <source>
        <dbReference type="Proteomes" id="UP000823405"/>
    </source>
</evidence>
<comment type="caution">
    <text evidence="2">The sequence shown here is derived from an EMBL/GenBank/DDBJ whole genome shotgun (WGS) entry which is preliminary data.</text>
</comment>
<dbReference type="EMBL" id="JAAAIN010001311">
    <property type="protein sequence ID" value="KAG0304409.1"/>
    <property type="molecule type" value="Genomic_DNA"/>
</dbReference>
<proteinExistence type="predicted"/>
<sequence>MGNIESGTMIVEQGETSSEGREETLPEGDEESISEEMAREAKVRETKRLRTVTVPLKNIVRKELAQQKVYGSPEDLEKETMAADKLHETLQNKQVILTNAVDELASQSE</sequence>
<dbReference type="Proteomes" id="UP000823405">
    <property type="component" value="Unassembled WGS sequence"/>
</dbReference>
<protein>
    <submittedName>
        <fullName evidence="2">Uncharacterized protein</fullName>
    </submittedName>
</protein>
<evidence type="ECO:0000313" key="2">
    <source>
        <dbReference type="EMBL" id="KAG0304409.1"/>
    </source>
</evidence>
<dbReference type="AlphaFoldDB" id="A0A9P6R0D1"/>
<keyword evidence="3" id="KW-1185">Reference proteome</keyword>
<accession>A0A9P6R0D1</accession>
<organism evidence="2 3">
    <name type="scientific">Linnemannia gamsii</name>
    <dbReference type="NCBI Taxonomy" id="64522"/>
    <lineage>
        <taxon>Eukaryota</taxon>
        <taxon>Fungi</taxon>
        <taxon>Fungi incertae sedis</taxon>
        <taxon>Mucoromycota</taxon>
        <taxon>Mortierellomycotina</taxon>
        <taxon>Mortierellomycetes</taxon>
        <taxon>Mortierellales</taxon>
        <taxon>Mortierellaceae</taxon>
        <taxon>Linnemannia</taxon>
    </lineage>
</organism>
<feature type="compositionally biased region" description="Acidic residues" evidence="1">
    <location>
        <begin position="25"/>
        <end position="34"/>
    </location>
</feature>
<dbReference type="OrthoDB" id="10414403at2759"/>
<evidence type="ECO:0000256" key="1">
    <source>
        <dbReference type="SAM" id="MobiDB-lite"/>
    </source>
</evidence>